<evidence type="ECO:0000256" key="4">
    <source>
        <dbReference type="ARBA" id="ARBA00023065"/>
    </source>
</evidence>
<dbReference type="PANTHER" id="PTHR11878:SF65">
    <property type="entry name" value="NA_CA-EXCHANGE PROTEIN, ISOFORM G"/>
    <property type="match status" value="1"/>
</dbReference>
<keyword evidence="2" id="KW-0677">Repeat</keyword>
<keyword evidence="1" id="KW-0732">Signal</keyword>
<dbReference type="InterPro" id="IPR003644">
    <property type="entry name" value="Calx_beta"/>
</dbReference>
<dbReference type="InterPro" id="IPR038081">
    <property type="entry name" value="CalX-like_sf"/>
</dbReference>
<feature type="compositionally biased region" description="Polar residues" evidence="5">
    <location>
        <begin position="1054"/>
        <end position="1064"/>
    </location>
</feature>
<evidence type="ECO:0000259" key="6">
    <source>
        <dbReference type="SMART" id="SM00237"/>
    </source>
</evidence>
<dbReference type="EMBL" id="PVMZ01000006">
    <property type="protein sequence ID" value="PRX21229.1"/>
    <property type="molecule type" value="Genomic_DNA"/>
</dbReference>
<keyword evidence="3" id="KW-0106">Calcium</keyword>
<dbReference type="Gene3D" id="2.60.40.2030">
    <property type="match status" value="5"/>
</dbReference>
<evidence type="ECO:0000313" key="8">
    <source>
        <dbReference type="Proteomes" id="UP000239415"/>
    </source>
</evidence>
<dbReference type="AlphaFoldDB" id="A0A2T0KD63"/>
<dbReference type="Pfam" id="PF03160">
    <property type="entry name" value="Calx-beta"/>
    <property type="match status" value="4"/>
</dbReference>
<gene>
    <name evidence="7" type="ORF">CLV67_1062</name>
</gene>
<dbReference type="SMART" id="SM00237">
    <property type="entry name" value="Calx_beta"/>
    <property type="match status" value="1"/>
</dbReference>
<evidence type="ECO:0000313" key="7">
    <source>
        <dbReference type="EMBL" id="PRX21229.1"/>
    </source>
</evidence>
<dbReference type="GO" id="GO:0016020">
    <property type="term" value="C:membrane"/>
    <property type="evidence" value="ECO:0007669"/>
    <property type="project" value="InterPro"/>
</dbReference>
<proteinExistence type="predicted"/>
<organism evidence="7 8">
    <name type="scientific">Actinoplanes italicus</name>
    <dbReference type="NCBI Taxonomy" id="113567"/>
    <lineage>
        <taxon>Bacteria</taxon>
        <taxon>Bacillati</taxon>
        <taxon>Actinomycetota</taxon>
        <taxon>Actinomycetes</taxon>
        <taxon>Micromonosporales</taxon>
        <taxon>Micromonosporaceae</taxon>
        <taxon>Actinoplanes</taxon>
    </lineage>
</organism>
<dbReference type="GO" id="GO:0005432">
    <property type="term" value="F:calcium:sodium antiporter activity"/>
    <property type="evidence" value="ECO:0007669"/>
    <property type="project" value="TreeGrafter"/>
</dbReference>
<accession>A0A2T0KD63</accession>
<feature type="region of interest" description="Disordered" evidence="5">
    <location>
        <begin position="1054"/>
        <end position="1083"/>
    </location>
</feature>
<evidence type="ECO:0000256" key="3">
    <source>
        <dbReference type="ARBA" id="ARBA00022837"/>
    </source>
</evidence>
<evidence type="ECO:0000256" key="5">
    <source>
        <dbReference type="SAM" id="MobiDB-lite"/>
    </source>
</evidence>
<dbReference type="OrthoDB" id="3279580at2"/>
<name>A0A2T0KD63_9ACTN</name>
<dbReference type="SUPFAM" id="SSF141072">
    <property type="entry name" value="CalX-like"/>
    <property type="match status" value="6"/>
</dbReference>
<evidence type="ECO:0000256" key="2">
    <source>
        <dbReference type="ARBA" id="ARBA00022737"/>
    </source>
</evidence>
<dbReference type="Proteomes" id="UP000239415">
    <property type="component" value="Unassembled WGS sequence"/>
</dbReference>
<keyword evidence="4" id="KW-0813">Transport</keyword>
<sequence>MRHRPIHTAPRERVPFTLWGHKRIRRVLAAAAASAVALVPATFIASPAYAAVIPNLTITPAANWEGGTVDFKITYTGASASRPITFSAIQGTGNATVTTDFGGTPSPATYTFPGTTAGGTNTITVSVTTTTTGGVEGNETFQLQAVQDVDGPALDAGDIDGDMNTTEPIPDSDGTADANDLVTLATGTIYDLPASPPTLNLSVPASVPESQASVPVVATLTGILQNDITIPIAAAGTTIGGTVSAASSTGGVTRDFTALASDATITIPAGQLTGSINFAVNDDTVDEVDLQYVRFTATGATGVVLGSPATADLGIEDNDAVPTVSIGDAAAVNEGVQASFPIKLSNLSERDLTVNFWTMNGTDSDKARGAGNADFTGVNTPTPVSIPALTQTAYQTVATTGSDSTIEGTETFTGMIATPSTGLTLGTPTTATATIKDTDTLPGIDFTDLDLVNNRDAGDNAGFDADVFYDEGASSSSDKQIAVTVALGAGTRETPLKIDYSFVDGTATNGSDYKGTSGTLTIPISQAPSTTWTGTIPVTIMGDTTYEGITYNTSMRAESFTIKLASSNNSILATDLAITQPVYIVEGTDDSMPTWSTSDVSLTEGNEGQSMAKVPVTLSAPLGSDVTFTADFSTPGSATETGVNAGTTVGDNDYDYPASKNVTIKAGQTTAYLEVPINGDAVYERDEALVVTFTPTSAAVSNTVTADVQHASRVTITGDDAKPTLKITEIAGTEGTTIRAIGTLVGVSQYNYTLGVTAAGAGDNPATRAVDFEVPSTLATLSIPVTRGKTALTDAESRLAEFYILPDDIDEPTEGFAVTVSESTATPQGFTSATGNFRITDDPADLPPAASVQDESIGEWEQTVDVDVNFAFDENTKETTQTVTIPWHTVDGSAKQGEDYEYTKGVITLKPGDLTAKVNVPVINDKMKENDENFYVKLLSASPTGASIARGAGEVIIKSDDKADAVTPTLSVKGPAKGVGLATFSGTASPNSTVELWGAPLPTTDPKEFKYLSETDSDDDGYFELSSKSLSSGWAFVARSHEINSAVKTVKVTQNPSFSASSPSKGKLSVSVAGNPRTAGQAVTVQRWSGGKWSTVGKGTSTATGWKGTFSYKSKTKLTLRAMVAGNASAGINTGYSGNKTVTIK</sequence>
<keyword evidence="8" id="KW-1185">Reference proteome</keyword>
<dbReference type="GO" id="GO:0098703">
    <property type="term" value="P:calcium ion import across plasma membrane"/>
    <property type="evidence" value="ECO:0007669"/>
    <property type="project" value="TreeGrafter"/>
</dbReference>
<keyword evidence="4" id="KW-0406">Ion transport</keyword>
<protein>
    <submittedName>
        <fullName evidence="7">Calx-beta domain-containing protein</fullName>
    </submittedName>
</protein>
<dbReference type="GO" id="GO:0007154">
    <property type="term" value="P:cell communication"/>
    <property type="evidence" value="ECO:0007669"/>
    <property type="project" value="InterPro"/>
</dbReference>
<reference evidence="7 8" key="1">
    <citation type="submission" date="2018-03" db="EMBL/GenBank/DDBJ databases">
        <title>Genomic Encyclopedia of Archaeal and Bacterial Type Strains, Phase II (KMG-II): from individual species to whole genera.</title>
        <authorList>
            <person name="Goeker M."/>
        </authorList>
    </citation>
    <scope>NUCLEOTIDE SEQUENCE [LARGE SCALE GENOMIC DNA]</scope>
    <source>
        <strain evidence="7 8">DSM 43146</strain>
    </source>
</reference>
<dbReference type="InterPro" id="IPR051171">
    <property type="entry name" value="CaCA"/>
</dbReference>
<feature type="domain" description="Calx-beta" evidence="6">
    <location>
        <begin position="837"/>
        <end position="939"/>
    </location>
</feature>
<dbReference type="PANTHER" id="PTHR11878">
    <property type="entry name" value="SODIUM/CALCIUM EXCHANGER"/>
    <property type="match status" value="1"/>
</dbReference>
<comment type="caution">
    <text evidence="7">The sequence shown here is derived from an EMBL/GenBank/DDBJ whole genome shotgun (WGS) entry which is preliminary data.</text>
</comment>
<evidence type="ECO:0000256" key="1">
    <source>
        <dbReference type="ARBA" id="ARBA00022729"/>
    </source>
</evidence>